<proteinExistence type="predicted"/>
<keyword evidence="1" id="KW-0732">Signal</keyword>
<keyword evidence="3" id="KW-1185">Reference proteome</keyword>
<evidence type="ECO:0008006" key="4">
    <source>
        <dbReference type="Google" id="ProtNLM"/>
    </source>
</evidence>
<evidence type="ECO:0000313" key="2">
    <source>
        <dbReference type="EMBL" id="SEK87441.1"/>
    </source>
</evidence>
<evidence type="ECO:0000256" key="1">
    <source>
        <dbReference type="SAM" id="SignalP"/>
    </source>
</evidence>
<evidence type="ECO:0000313" key="3">
    <source>
        <dbReference type="Proteomes" id="UP000198953"/>
    </source>
</evidence>
<dbReference type="EMBL" id="FOBF01000003">
    <property type="protein sequence ID" value="SEK87441.1"/>
    <property type="molecule type" value="Genomic_DNA"/>
</dbReference>
<feature type="signal peptide" evidence="1">
    <location>
        <begin position="1"/>
        <end position="25"/>
    </location>
</feature>
<accession>A0A1H7KKS5</accession>
<sequence>MKVKLMAGGVLAAAALAGPAQPANAEVVPVHRTAVHCADGVTQVRFGPWSVTSVRGLDDCYRLGAYGWDLEAPGHWPMPGVYHDAPSFGWVSVG</sequence>
<dbReference type="Proteomes" id="UP000198953">
    <property type="component" value="Unassembled WGS sequence"/>
</dbReference>
<reference evidence="2 3" key="1">
    <citation type="submission" date="2016-10" db="EMBL/GenBank/DDBJ databases">
        <authorList>
            <person name="de Groot N.N."/>
        </authorList>
    </citation>
    <scope>NUCLEOTIDE SEQUENCE [LARGE SCALE GENOMIC DNA]</scope>
    <source>
        <strain evidence="2 3">DSM 43357</strain>
    </source>
</reference>
<gene>
    <name evidence="2" type="ORF">SAMN05660976_01287</name>
</gene>
<name>A0A1H7KKS5_9ACTN</name>
<feature type="chain" id="PRO_5011485713" description="Secreted protein" evidence="1">
    <location>
        <begin position="26"/>
        <end position="94"/>
    </location>
</feature>
<protein>
    <recommendedName>
        <fullName evidence="4">Secreted protein</fullName>
    </recommendedName>
</protein>
<dbReference type="RefSeq" id="WP_055505663.1">
    <property type="nucleotide sequence ID" value="NZ_BBZG01000003.1"/>
</dbReference>
<organism evidence="2 3">
    <name type="scientific">Nonomuraea pusilla</name>
    <dbReference type="NCBI Taxonomy" id="46177"/>
    <lineage>
        <taxon>Bacteria</taxon>
        <taxon>Bacillati</taxon>
        <taxon>Actinomycetota</taxon>
        <taxon>Actinomycetes</taxon>
        <taxon>Streptosporangiales</taxon>
        <taxon>Streptosporangiaceae</taxon>
        <taxon>Nonomuraea</taxon>
    </lineage>
</organism>
<dbReference type="AlphaFoldDB" id="A0A1H7KKS5"/>